<dbReference type="PaxDb" id="55529-EKX53571"/>
<dbReference type="AlphaFoldDB" id="L1JYB3"/>
<dbReference type="eggNOG" id="ENOG502SE8R">
    <property type="taxonomic scope" value="Eukaryota"/>
</dbReference>
<reference evidence="1 3" key="1">
    <citation type="journal article" date="2012" name="Nature">
        <title>Algal genomes reveal evolutionary mosaicism and the fate of nucleomorphs.</title>
        <authorList>
            <consortium name="DOE Joint Genome Institute"/>
            <person name="Curtis B.A."/>
            <person name="Tanifuji G."/>
            <person name="Burki F."/>
            <person name="Gruber A."/>
            <person name="Irimia M."/>
            <person name="Maruyama S."/>
            <person name="Arias M.C."/>
            <person name="Ball S.G."/>
            <person name="Gile G.H."/>
            <person name="Hirakawa Y."/>
            <person name="Hopkins J.F."/>
            <person name="Kuo A."/>
            <person name="Rensing S.A."/>
            <person name="Schmutz J."/>
            <person name="Symeonidi A."/>
            <person name="Elias M."/>
            <person name="Eveleigh R.J."/>
            <person name="Herman E.K."/>
            <person name="Klute M.J."/>
            <person name="Nakayama T."/>
            <person name="Obornik M."/>
            <person name="Reyes-Prieto A."/>
            <person name="Armbrust E.V."/>
            <person name="Aves S.J."/>
            <person name="Beiko R.G."/>
            <person name="Coutinho P."/>
            <person name="Dacks J.B."/>
            <person name="Durnford D.G."/>
            <person name="Fast N.M."/>
            <person name="Green B.R."/>
            <person name="Grisdale C.J."/>
            <person name="Hempel F."/>
            <person name="Henrissat B."/>
            <person name="Hoppner M.P."/>
            <person name="Ishida K."/>
            <person name="Kim E."/>
            <person name="Koreny L."/>
            <person name="Kroth P.G."/>
            <person name="Liu Y."/>
            <person name="Malik S.B."/>
            <person name="Maier U.G."/>
            <person name="McRose D."/>
            <person name="Mock T."/>
            <person name="Neilson J.A."/>
            <person name="Onodera N.T."/>
            <person name="Poole A.M."/>
            <person name="Pritham E.J."/>
            <person name="Richards T.A."/>
            <person name="Rocap G."/>
            <person name="Roy S.W."/>
            <person name="Sarai C."/>
            <person name="Schaack S."/>
            <person name="Shirato S."/>
            <person name="Slamovits C.H."/>
            <person name="Spencer D.F."/>
            <person name="Suzuki S."/>
            <person name="Worden A.Z."/>
            <person name="Zauner S."/>
            <person name="Barry K."/>
            <person name="Bell C."/>
            <person name="Bharti A.K."/>
            <person name="Crow J.A."/>
            <person name="Grimwood J."/>
            <person name="Kramer R."/>
            <person name="Lindquist E."/>
            <person name="Lucas S."/>
            <person name="Salamov A."/>
            <person name="McFadden G.I."/>
            <person name="Lane C.E."/>
            <person name="Keeling P.J."/>
            <person name="Gray M.W."/>
            <person name="Grigoriev I.V."/>
            <person name="Archibald J.M."/>
        </authorList>
    </citation>
    <scope>NUCLEOTIDE SEQUENCE</scope>
    <source>
        <strain evidence="1 3">CCMP2712</strain>
    </source>
</reference>
<dbReference type="Proteomes" id="UP000011087">
    <property type="component" value="Unassembled WGS sequence"/>
</dbReference>
<organism evidence="1">
    <name type="scientific">Guillardia theta (strain CCMP2712)</name>
    <name type="common">Cryptophyte</name>
    <dbReference type="NCBI Taxonomy" id="905079"/>
    <lineage>
        <taxon>Eukaryota</taxon>
        <taxon>Cryptophyceae</taxon>
        <taxon>Pyrenomonadales</taxon>
        <taxon>Geminigeraceae</taxon>
        <taxon>Guillardia</taxon>
    </lineage>
</organism>
<dbReference type="KEGG" id="gtt:GUITHDRAFT_100555"/>
<gene>
    <name evidence="1" type="ORF">GUITHDRAFT_100555</name>
</gene>
<dbReference type="Pfam" id="PF14945">
    <property type="entry name" value="LLC1"/>
    <property type="match status" value="1"/>
</dbReference>
<dbReference type="RefSeq" id="XP_005840551.1">
    <property type="nucleotide sequence ID" value="XM_005840494.1"/>
</dbReference>
<proteinExistence type="predicted"/>
<evidence type="ECO:0000313" key="1">
    <source>
        <dbReference type="EMBL" id="EKX53571.1"/>
    </source>
</evidence>
<reference evidence="3" key="2">
    <citation type="submission" date="2012-11" db="EMBL/GenBank/DDBJ databases">
        <authorList>
            <person name="Kuo A."/>
            <person name="Curtis B.A."/>
            <person name="Tanifuji G."/>
            <person name="Burki F."/>
            <person name="Gruber A."/>
            <person name="Irimia M."/>
            <person name="Maruyama S."/>
            <person name="Arias M.C."/>
            <person name="Ball S.G."/>
            <person name="Gile G.H."/>
            <person name="Hirakawa Y."/>
            <person name="Hopkins J.F."/>
            <person name="Rensing S.A."/>
            <person name="Schmutz J."/>
            <person name="Symeonidi A."/>
            <person name="Elias M."/>
            <person name="Eveleigh R.J."/>
            <person name="Herman E.K."/>
            <person name="Klute M.J."/>
            <person name="Nakayama T."/>
            <person name="Obornik M."/>
            <person name="Reyes-Prieto A."/>
            <person name="Armbrust E.V."/>
            <person name="Aves S.J."/>
            <person name="Beiko R.G."/>
            <person name="Coutinho P."/>
            <person name="Dacks J.B."/>
            <person name="Durnford D.G."/>
            <person name="Fast N.M."/>
            <person name="Green B.R."/>
            <person name="Grisdale C."/>
            <person name="Hempe F."/>
            <person name="Henrissat B."/>
            <person name="Hoppner M.P."/>
            <person name="Ishida K.-I."/>
            <person name="Kim E."/>
            <person name="Koreny L."/>
            <person name="Kroth P.G."/>
            <person name="Liu Y."/>
            <person name="Malik S.-B."/>
            <person name="Maier U.G."/>
            <person name="McRose D."/>
            <person name="Mock T."/>
            <person name="Neilson J.A."/>
            <person name="Onodera N.T."/>
            <person name="Poole A.M."/>
            <person name="Pritham E.J."/>
            <person name="Richards T.A."/>
            <person name="Rocap G."/>
            <person name="Roy S.W."/>
            <person name="Sarai C."/>
            <person name="Schaack S."/>
            <person name="Shirato S."/>
            <person name="Slamovits C.H."/>
            <person name="Spencer D.F."/>
            <person name="Suzuki S."/>
            <person name="Worden A.Z."/>
            <person name="Zauner S."/>
            <person name="Barry K."/>
            <person name="Bell C."/>
            <person name="Bharti A.K."/>
            <person name="Crow J.A."/>
            <person name="Grimwood J."/>
            <person name="Kramer R."/>
            <person name="Lindquist E."/>
            <person name="Lucas S."/>
            <person name="Salamov A."/>
            <person name="McFadden G.I."/>
            <person name="Lane C.E."/>
            <person name="Keeling P.J."/>
            <person name="Gray M.W."/>
            <person name="Grigoriev I.V."/>
            <person name="Archibald J.M."/>
        </authorList>
    </citation>
    <scope>NUCLEOTIDE SEQUENCE</scope>
    <source>
        <strain evidence="3">CCMP2712</strain>
    </source>
</reference>
<dbReference type="EMBL" id="JH992969">
    <property type="protein sequence ID" value="EKX53571.1"/>
    <property type="molecule type" value="Genomic_DNA"/>
</dbReference>
<protein>
    <submittedName>
        <fullName evidence="1 2">Uncharacterized protein</fullName>
    </submittedName>
</protein>
<dbReference type="OrthoDB" id="523486at2759"/>
<dbReference type="HOGENOM" id="CLU_1985843_0_0_1"/>
<accession>L1JYB3</accession>
<sequence>MPKERSAVAEMENWKAAVVKEQQVASAFEENWGYLKARPEDCKPRGFETRLVKYFDHGVASVKEKRIAVPDDDREHSVDQKVPALTSQNKTSMFRTTSSIYGSRNTLEMFGVAQHGLKSDITKVLF</sequence>
<dbReference type="OMA" id="YGSRHTL"/>
<reference evidence="2" key="3">
    <citation type="submission" date="2015-06" db="UniProtKB">
        <authorList>
            <consortium name="EnsemblProtists"/>
        </authorList>
    </citation>
    <scope>IDENTIFICATION</scope>
</reference>
<dbReference type="InterPro" id="IPR020339">
    <property type="entry name" value="C20orf85-like"/>
</dbReference>
<evidence type="ECO:0000313" key="3">
    <source>
        <dbReference type="Proteomes" id="UP000011087"/>
    </source>
</evidence>
<keyword evidence="3" id="KW-1185">Reference proteome</keyword>
<evidence type="ECO:0000313" key="2">
    <source>
        <dbReference type="EnsemblProtists" id="EKX53571"/>
    </source>
</evidence>
<name>L1JYB3_GUITC</name>
<dbReference type="GeneID" id="17310560"/>
<dbReference type="EnsemblProtists" id="EKX53571">
    <property type="protein sequence ID" value="EKX53571"/>
    <property type="gene ID" value="GUITHDRAFT_100555"/>
</dbReference>